<evidence type="ECO:0000256" key="6">
    <source>
        <dbReference type="ARBA" id="ARBA00023136"/>
    </source>
</evidence>
<dbReference type="InterPro" id="IPR046342">
    <property type="entry name" value="CBS_dom_sf"/>
</dbReference>
<evidence type="ECO:0000256" key="2">
    <source>
        <dbReference type="ARBA" id="ARBA00010484"/>
    </source>
</evidence>
<protein>
    <recommendedName>
        <fullName evidence="10">CNNM transmembrane domain-containing protein</fullName>
    </recommendedName>
</protein>
<dbReference type="GO" id="GO:0005886">
    <property type="term" value="C:plasma membrane"/>
    <property type="evidence" value="ECO:0007669"/>
    <property type="project" value="TreeGrafter"/>
</dbReference>
<evidence type="ECO:0000313" key="11">
    <source>
        <dbReference type="EMBL" id="VDK86735.1"/>
    </source>
</evidence>
<keyword evidence="5" id="KW-0813">Transport</keyword>
<dbReference type="InterPro" id="IPR044751">
    <property type="entry name" value="Ion_transp-like_CBS"/>
</dbReference>
<organism evidence="11 12">
    <name type="scientific">Litomosoides sigmodontis</name>
    <name type="common">Filarial nematode worm</name>
    <dbReference type="NCBI Taxonomy" id="42156"/>
    <lineage>
        <taxon>Eukaryota</taxon>
        <taxon>Metazoa</taxon>
        <taxon>Ecdysozoa</taxon>
        <taxon>Nematoda</taxon>
        <taxon>Chromadorea</taxon>
        <taxon>Rhabditida</taxon>
        <taxon>Spirurina</taxon>
        <taxon>Spiruromorpha</taxon>
        <taxon>Filarioidea</taxon>
        <taxon>Onchocercidae</taxon>
        <taxon>Litomosoides</taxon>
    </lineage>
</organism>
<dbReference type="Proteomes" id="UP000277928">
    <property type="component" value="Unassembled WGS sequence"/>
</dbReference>
<evidence type="ECO:0000256" key="3">
    <source>
        <dbReference type="ARBA" id="ARBA00022692"/>
    </source>
</evidence>
<dbReference type="InterPro" id="IPR045095">
    <property type="entry name" value="ACDP"/>
</dbReference>
<proteinExistence type="inferred from homology"/>
<reference evidence="11 12" key="1">
    <citation type="submission" date="2018-08" db="EMBL/GenBank/DDBJ databases">
        <authorList>
            <person name="Laetsch R D."/>
            <person name="Stevens L."/>
            <person name="Kumar S."/>
            <person name="Blaxter L. M."/>
        </authorList>
    </citation>
    <scope>NUCLEOTIDE SEQUENCE [LARGE SCALE GENOMIC DNA]</scope>
</reference>
<evidence type="ECO:0000256" key="4">
    <source>
        <dbReference type="ARBA" id="ARBA00022989"/>
    </source>
</evidence>
<feature type="domain" description="CNNM transmembrane" evidence="10">
    <location>
        <begin position="119"/>
        <end position="299"/>
    </location>
</feature>
<dbReference type="OrthoDB" id="185373at2759"/>
<dbReference type="PROSITE" id="PS51846">
    <property type="entry name" value="CNNM"/>
    <property type="match status" value="1"/>
</dbReference>
<dbReference type="STRING" id="42156.A0A3P6TYV1"/>
<comment type="subcellular location">
    <subcellularLocation>
        <location evidence="1">Membrane</location>
        <topology evidence="1">Multi-pass membrane protein</topology>
    </subcellularLocation>
</comment>
<feature type="transmembrane region" description="Helical" evidence="9">
    <location>
        <begin position="214"/>
        <end position="237"/>
    </location>
</feature>
<evidence type="ECO:0000256" key="5">
    <source>
        <dbReference type="ARBA" id="ARBA00023065"/>
    </source>
</evidence>
<dbReference type="PANTHER" id="PTHR12064">
    <property type="entry name" value="METAL TRANSPORTER CNNM"/>
    <property type="match status" value="1"/>
</dbReference>
<keyword evidence="6 7" id="KW-0472">Membrane</keyword>
<sequence length="1587" mass="182519">MGKVVGIRRGSVYDVETVKSNAEFTMTLFGVNLWPSRYDLIWLTNADRCADSFRLNKAVYYMNVVDEFSYGNVLVVELKNGIPEDDHLYLLCVKPSLSDKHTAANIRVKMLASRNAYWMPFSLQAMILIILFMLAMSALFSGLNLSFTSVAISELNIITRMGDAYKSRLAKNVIPVRKHLNWLICTFATANAIINCGLSLLLENFLQYISDGRLPFLPLTLVTCIITVIFGELFPLVASKTRHITWFAMILLSPVAWPISKILDVILGSKGCEVYDRSKIEFLILEAARTSSVVFSEILKNAINLPRIRVGNVMTQIDEAFLLSTTDALDNKLILSIVEKGYSRIPVYEGSKRSKVIAVLNVKDLITTDFNKNVAVIDILKKLNYLKQVRFVCEEMQVKPLLNEMEGQNFAFEPKGYISHLAMVVKYDSKSYSLVGLITLDDIIEEIFGEMKELSFNIHTMRRLFNLCPIHSPFGTAKKFTVYKQGCKSRSVAVMLAGEAFYQDVAGNRVAATPPELGVELIEQIYLSCLDKGTSVDLSNLYFMPLKTVYVKPPFHYIKITVRAILMAMQITEVNEYRREVSEARNTKDATSNVKFSNSPPIGQKSTPNNLSLVGSTPRYTHLGKPQMKNKSEWDDSKQCDTMQDFRRFFWLAIARRPFHRLVIFPKRRNCLTLLQKKQVALTVQRWLFAESIEHIVKKGGNNKKHKYLLTLPLSEYKVEHSPDFIIAGLRDIYQKRLTIQSHVFIESILVPLESKNDNLVEFLQRSGDTHVPFLMSLCGLPMSDATCSAKSAVADRFWNALICANIPITHATMKSRLKILIENEQKFDALQMLKDAETIFNLKPDEEFFTFILQELSVMGSVSTMNWMMREIERRKLSVNKEMKASQIYCYLKNDDNNAMKLLQSAVAEYGTEIEPLIFMVRCQVAIEKRNIQDFKQLLDSYSSSDLPLKLLTDEMVIKFVWFLARNGIDSMGKDHEQLCTEILRKVRKEHGFYKLMVREANRHAVHGMFYSALSYFHSDLHSSAKSIFGSGNDLGRRVEWVGCFSKALINANLPLEEFKTLLTHINRNTHHAHFLLEQILYCVLTHKCLSVQKSLLLTLELLKILDSFCTKIHVVVPLLIRASGVEHRLEILAHFLSAGYDDLNHLSYGVVWKWVLQPLLGEENAKRIKWRTEQLDRIVDIIKAHKIPEDNAYMLLEPALTGISSLERWLKQRRNRNKADVRNNDKIFSSTLEKCVLNQDINKIHEFIKINGSAIIPQLFQPIIMLYICKADWSILMEYIKQMHDDNTGLIHLTIDNVLLILTRHLEEFKDFNMTIDFVYYLQQIVPKDLHSNTRNRKTMRRLIQQSLELSHETIQPLNACSQMFRTLADIKWVQSGFSETVSTSFALAVLKKFGFEEALKVCNFFQFSDFPNGIICLLHYASRISDQNLTNKALAVARTYWPEWKVSVTFGSIMICLEKLEDANHVLQNANIRWINVFQTYKLLCELHFDEAHNFHFNYLNFFSKIMKYNKYDEAYTRLALDCLKNCTQKDPDQAYLLKSFLESIEFSYFVSVLEILRLVNGEVSTCQHEENGALWVWRNVLKS</sequence>
<evidence type="ECO:0000256" key="9">
    <source>
        <dbReference type="SAM" id="Phobius"/>
    </source>
</evidence>
<feature type="transmembrane region" description="Helical" evidence="9">
    <location>
        <begin position="244"/>
        <end position="260"/>
    </location>
</feature>
<keyword evidence="12" id="KW-1185">Reference proteome</keyword>
<gene>
    <name evidence="11" type="ORF">NLS_LOCUS7777</name>
</gene>
<dbReference type="EMBL" id="UYRX01000861">
    <property type="protein sequence ID" value="VDK86735.1"/>
    <property type="molecule type" value="Genomic_DNA"/>
</dbReference>
<keyword evidence="4 7" id="KW-1133">Transmembrane helix</keyword>
<accession>A0A3P6TYV1</accession>
<evidence type="ECO:0000256" key="1">
    <source>
        <dbReference type="ARBA" id="ARBA00004141"/>
    </source>
</evidence>
<dbReference type="GO" id="GO:0008340">
    <property type="term" value="P:determination of adult lifespan"/>
    <property type="evidence" value="ECO:0007669"/>
    <property type="project" value="UniProtKB-ARBA"/>
</dbReference>
<feature type="transmembrane region" description="Helical" evidence="9">
    <location>
        <begin position="142"/>
        <end position="159"/>
    </location>
</feature>
<evidence type="ECO:0000256" key="8">
    <source>
        <dbReference type="SAM" id="MobiDB-lite"/>
    </source>
</evidence>
<dbReference type="GO" id="GO:0010960">
    <property type="term" value="P:magnesium ion homeostasis"/>
    <property type="evidence" value="ECO:0007669"/>
    <property type="project" value="InterPro"/>
</dbReference>
<evidence type="ECO:0000259" key="10">
    <source>
        <dbReference type="PROSITE" id="PS51846"/>
    </source>
</evidence>
<dbReference type="GO" id="GO:0022857">
    <property type="term" value="F:transmembrane transporter activity"/>
    <property type="evidence" value="ECO:0007669"/>
    <property type="project" value="TreeGrafter"/>
</dbReference>
<dbReference type="Pfam" id="PF01595">
    <property type="entry name" value="CNNM"/>
    <property type="match status" value="1"/>
</dbReference>
<evidence type="ECO:0000313" key="12">
    <source>
        <dbReference type="Proteomes" id="UP000277928"/>
    </source>
</evidence>
<dbReference type="Gene3D" id="3.10.580.10">
    <property type="entry name" value="CBS-domain"/>
    <property type="match status" value="1"/>
</dbReference>
<keyword evidence="3 7" id="KW-0812">Transmembrane</keyword>
<feature type="compositionally biased region" description="Polar residues" evidence="8">
    <location>
        <begin position="589"/>
        <end position="619"/>
    </location>
</feature>
<comment type="similarity">
    <text evidence="2">Belongs to the ACDP family.</text>
</comment>
<dbReference type="InterPro" id="IPR002550">
    <property type="entry name" value="CNNM"/>
</dbReference>
<dbReference type="GO" id="GO:1905941">
    <property type="term" value="P:positive regulation of gonad development"/>
    <property type="evidence" value="ECO:0007669"/>
    <property type="project" value="UniProtKB-ARBA"/>
</dbReference>
<evidence type="ECO:0000256" key="7">
    <source>
        <dbReference type="PROSITE-ProRule" id="PRU01193"/>
    </source>
</evidence>
<feature type="transmembrane region" description="Helical" evidence="9">
    <location>
        <begin position="180"/>
        <end position="202"/>
    </location>
</feature>
<name>A0A3P6TYV1_LITSI</name>
<dbReference type="GO" id="GO:0006811">
    <property type="term" value="P:monoatomic ion transport"/>
    <property type="evidence" value="ECO:0007669"/>
    <property type="project" value="UniProtKB-KW"/>
</dbReference>
<dbReference type="SUPFAM" id="SSF54631">
    <property type="entry name" value="CBS-domain pair"/>
    <property type="match status" value="1"/>
</dbReference>
<dbReference type="CDD" id="cd04590">
    <property type="entry name" value="CBS_pair_CorC_HlyC_assoc"/>
    <property type="match status" value="1"/>
</dbReference>
<feature type="transmembrane region" description="Helical" evidence="9">
    <location>
        <begin position="116"/>
        <end position="136"/>
    </location>
</feature>
<keyword evidence="5" id="KW-0406">Ion transport</keyword>
<dbReference type="PANTHER" id="PTHR12064:SF4">
    <property type="entry name" value="METAL TRANSPORTER CNNM-4"/>
    <property type="match status" value="1"/>
</dbReference>
<feature type="region of interest" description="Disordered" evidence="8">
    <location>
        <begin position="584"/>
        <end position="636"/>
    </location>
</feature>